<dbReference type="Pfam" id="PF03637">
    <property type="entry name" value="Mob1_phocein"/>
    <property type="match status" value="1"/>
</dbReference>
<evidence type="ECO:0000313" key="3">
    <source>
        <dbReference type="Proteomes" id="UP000008227"/>
    </source>
</evidence>
<reference evidence="2" key="2">
    <citation type="submission" date="2025-08" db="UniProtKB">
        <authorList>
            <consortium name="Ensembl"/>
        </authorList>
    </citation>
    <scope>IDENTIFICATION</scope>
</reference>
<dbReference type="SMART" id="SM01388">
    <property type="entry name" value="Mob1_phocein"/>
    <property type="match status" value="1"/>
</dbReference>
<dbReference type="Ensembl" id="ENSSSCT00000057203.2">
    <property type="protein sequence ID" value="ENSSSCP00000081067.1"/>
    <property type="gene ID" value="ENSSSCG00000039585.2"/>
</dbReference>
<evidence type="ECO:0000256" key="1">
    <source>
        <dbReference type="PIRSR" id="PIRSR605301-1"/>
    </source>
</evidence>
<dbReference type="Gene3D" id="1.20.140.30">
    <property type="entry name" value="MOB kinase activator"/>
    <property type="match status" value="1"/>
</dbReference>
<keyword evidence="1" id="KW-0479">Metal-binding</keyword>
<protein>
    <submittedName>
        <fullName evidence="2">Uncharacterized protein</fullName>
    </submittedName>
</protein>
<name>A0A8W4FNJ4_PIG</name>
<accession>A0A8W4FNJ4</accession>
<organism evidence="2 3">
    <name type="scientific">Sus scrofa</name>
    <name type="common">Pig</name>
    <dbReference type="NCBI Taxonomy" id="9823"/>
    <lineage>
        <taxon>Eukaryota</taxon>
        <taxon>Metazoa</taxon>
        <taxon>Chordata</taxon>
        <taxon>Craniata</taxon>
        <taxon>Vertebrata</taxon>
        <taxon>Euteleostomi</taxon>
        <taxon>Mammalia</taxon>
        <taxon>Eutheria</taxon>
        <taxon>Laurasiatheria</taxon>
        <taxon>Artiodactyla</taxon>
        <taxon>Suina</taxon>
        <taxon>Suidae</taxon>
        <taxon>Sus</taxon>
    </lineage>
</organism>
<dbReference type="SUPFAM" id="SSF101152">
    <property type="entry name" value="Mob1/phocein"/>
    <property type="match status" value="1"/>
</dbReference>
<feature type="binding site" evidence="1">
    <location>
        <position position="151"/>
    </location>
    <ligand>
        <name>Zn(2+)</name>
        <dbReference type="ChEBI" id="CHEBI:29105"/>
    </ligand>
</feature>
<sequence>MVMAEGMIVLRGNRPGTKAQDFSNWTDESFDEMDSTLAIQQYIQQNIRAYCFNTDNIPEPPETKWTCCQIQRECHLGTCTPMIASEQWIFLCTAHKTPKECPDIDYTRYTLDGASCLLNSNKYFPSRVSIKESSAAKLGSACCRIYRIFSHMLIFITGKYLMNIKMKHFRVIDFLNL</sequence>
<reference evidence="2" key="1">
    <citation type="journal article" date="2020" name="Gigascience">
        <title>An improved pig reference genome sequence to enable pig genetics and genomics research.</title>
        <authorList>
            <person name="Warr A."/>
            <person name="Affara N."/>
            <person name="Aken B."/>
            <person name="Beiki H."/>
            <person name="Bickhart D.M."/>
            <person name="Billis K."/>
            <person name="Chow W."/>
            <person name="Eory L."/>
            <person name="Finlayson H.A."/>
            <person name="Flicek P."/>
            <person name="Giron C.G."/>
            <person name="Griffin D.K."/>
            <person name="Hall R."/>
            <person name="Hannum G."/>
            <person name="Hourlier T."/>
            <person name="Howe K."/>
            <person name="Hume D.A."/>
            <person name="Izuogu O."/>
            <person name="Kim K."/>
            <person name="Koren S."/>
            <person name="Liu H."/>
            <person name="Manchanda N."/>
            <person name="Martin F.J."/>
            <person name="Nonneman D.J."/>
            <person name="O'Connor R.E."/>
            <person name="Phillippy A.M."/>
            <person name="Rohrer G.A."/>
            <person name="Rosen B.D."/>
            <person name="Rund L.A."/>
            <person name="Sargent C.A."/>
            <person name="Schook L.B."/>
            <person name="Schroeder S.G."/>
            <person name="Schwartz A.S."/>
            <person name="Skinner B.M."/>
            <person name="Talbot R."/>
            <person name="Tseng E."/>
            <person name="Tuggle C.K."/>
            <person name="Watson M."/>
            <person name="Smith T.P.L."/>
            <person name="Archibald A.L."/>
        </authorList>
    </citation>
    <scope>NUCLEOTIDE SEQUENCE [LARGE SCALE GENOMIC DNA]</scope>
    <source>
        <strain evidence="2">Duroc</strain>
    </source>
</reference>
<proteinExistence type="predicted"/>
<feature type="binding site" evidence="1">
    <location>
        <position position="79"/>
    </location>
    <ligand>
        <name>Zn(2+)</name>
        <dbReference type="ChEBI" id="CHEBI:29105"/>
    </ligand>
</feature>
<dbReference type="InterPro" id="IPR005301">
    <property type="entry name" value="MOB_kinase_act_fam"/>
</dbReference>
<dbReference type="Proteomes" id="UP000008227">
    <property type="component" value="Chromosome 5"/>
</dbReference>
<feature type="binding site" evidence="1">
    <location>
        <position position="74"/>
    </location>
    <ligand>
        <name>Zn(2+)</name>
        <dbReference type="ChEBI" id="CHEBI:29105"/>
    </ligand>
</feature>
<reference evidence="2" key="3">
    <citation type="submission" date="2025-09" db="UniProtKB">
        <authorList>
            <consortium name="Ensembl"/>
        </authorList>
    </citation>
    <scope>IDENTIFICATION</scope>
</reference>
<dbReference type="PANTHER" id="PTHR22599">
    <property type="entry name" value="MPS ONE BINDER KINASE ACTIVATOR-LIKE MOB"/>
    <property type="match status" value="1"/>
</dbReference>
<evidence type="ECO:0000313" key="2">
    <source>
        <dbReference type="Ensembl" id="ENSSSCP00000081067.1"/>
    </source>
</evidence>
<keyword evidence="1" id="KW-0862">Zinc</keyword>
<dbReference type="InterPro" id="IPR036703">
    <property type="entry name" value="MOB_kinase_act_sf"/>
</dbReference>
<dbReference type="AlphaFoldDB" id="A0A8W4FNJ4"/>
<dbReference type="GeneTree" id="ENSGT01120000271909"/>
<keyword evidence="3" id="KW-1185">Reference proteome</keyword>